<dbReference type="InterPro" id="IPR009057">
    <property type="entry name" value="Homeodomain-like_sf"/>
</dbReference>
<feature type="domain" description="Sigma-54 factor interaction" evidence="10">
    <location>
        <begin position="142"/>
        <end position="367"/>
    </location>
</feature>
<keyword evidence="1 9" id="KW-0597">Phosphoprotein</keyword>
<keyword evidence="8" id="KW-0804">Transcription</keyword>
<accession>A0A369Q4Z6</accession>
<dbReference type="Proteomes" id="UP000253727">
    <property type="component" value="Unassembled WGS sequence"/>
</dbReference>
<dbReference type="GO" id="GO:0000160">
    <property type="term" value="P:phosphorelay signal transduction system"/>
    <property type="evidence" value="ECO:0007669"/>
    <property type="project" value="UniProtKB-KW"/>
</dbReference>
<dbReference type="Gene3D" id="3.40.50.2300">
    <property type="match status" value="1"/>
</dbReference>
<keyword evidence="13" id="KW-1185">Reference proteome</keyword>
<dbReference type="GO" id="GO:0043565">
    <property type="term" value="F:sequence-specific DNA binding"/>
    <property type="evidence" value="ECO:0007669"/>
    <property type="project" value="InterPro"/>
</dbReference>
<keyword evidence="6" id="KW-0238">DNA-binding</keyword>
<dbReference type="InterPro" id="IPR003593">
    <property type="entry name" value="AAA+_ATPase"/>
</dbReference>
<dbReference type="InterPro" id="IPR002078">
    <property type="entry name" value="Sigma_54_int"/>
</dbReference>
<dbReference type="InterPro" id="IPR027417">
    <property type="entry name" value="P-loop_NTPase"/>
</dbReference>
<dbReference type="PROSITE" id="PS50110">
    <property type="entry name" value="RESPONSE_REGULATORY"/>
    <property type="match status" value="1"/>
</dbReference>
<evidence type="ECO:0000256" key="6">
    <source>
        <dbReference type="ARBA" id="ARBA00023125"/>
    </source>
</evidence>
<evidence type="ECO:0000256" key="9">
    <source>
        <dbReference type="PROSITE-ProRule" id="PRU00169"/>
    </source>
</evidence>
<keyword evidence="3" id="KW-0067">ATP-binding</keyword>
<dbReference type="PANTHER" id="PTHR32071:SF17">
    <property type="entry name" value="TRANSCRIPTIONAL REGULATOR (NTRC FAMILY)"/>
    <property type="match status" value="1"/>
</dbReference>
<dbReference type="Gene3D" id="3.40.50.300">
    <property type="entry name" value="P-loop containing nucleotide triphosphate hydrolases"/>
    <property type="match status" value="1"/>
</dbReference>
<keyword evidence="2" id="KW-0547">Nucleotide-binding</keyword>
<dbReference type="InterPro" id="IPR025944">
    <property type="entry name" value="Sigma_54_int_dom_CS"/>
</dbReference>
<dbReference type="FunFam" id="3.40.50.300:FF:000006">
    <property type="entry name" value="DNA-binding transcriptional regulator NtrC"/>
    <property type="match status" value="1"/>
</dbReference>
<evidence type="ECO:0000256" key="8">
    <source>
        <dbReference type="ARBA" id="ARBA00023163"/>
    </source>
</evidence>
<evidence type="ECO:0000259" key="11">
    <source>
        <dbReference type="PROSITE" id="PS50110"/>
    </source>
</evidence>
<dbReference type="RefSeq" id="WP_115366223.1">
    <property type="nucleotide sequence ID" value="NZ_QBKA01000002.1"/>
</dbReference>
<evidence type="ECO:0000256" key="1">
    <source>
        <dbReference type="ARBA" id="ARBA00022553"/>
    </source>
</evidence>
<dbReference type="SMART" id="SM00382">
    <property type="entry name" value="AAA"/>
    <property type="match status" value="1"/>
</dbReference>
<dbReference type="InterPro" id="IPR001789">
    <property type="entry name" value="Sig_transdc_resp-reg_receiver"/>
</dbReference>
<dbReference type="InterPro" id="IPR058031">
    <property type="entry name" value="AAA_lid_NorR"/>
</dbReference>
<evidence type="ECO:0000313" key="13">
    <source>
        <dbReference type="Proteomes" id="UP000253727"/>
    </source>
</evidence>
<dbReference type="CDD" id="cd17550">
    <property type="entry name" value="REC_NtrX-like"/>
    <property type="match status" value="1"/>
</dbReference>
<dbReference type="FunFam" id="3.40.50.2300:FF:000018">
    <property type="entry name" value="DNA-binding transcriptional regulator NtrC"/>
    <property type="match status" value="1"/>
</dbReference>
<feature type="modified residue" description="4-aspartylphosphate" evidence="9">
    <location>
        <position position="53"/>
    </location>
</feature>
<dbReference type="SUPFAM" id="SSF52172">
    <property type="entry name" value="CheY-like"/>
    <property type="match status" value="1"/>
</dbReference>
<sequence>MALDILIVDDEKDIRDLVAGVLSDEGYDCRTAGDSETALRMVDEKRPSVILLDVWLHGSAMDGLEVLDAVKLREPELPVIIFSGHGNIDTAVSAVSRGAMDFIEKPFEAERLLLLVARATETERLRRENTRLREGFGAEGEFTGNSAAINQVRATLKRVANTGSRVLITGPAGAGKEVAARLLHGWSGRADAAFVTVNSARITPERFEKELFGEESDGKLVRPGLLETADGGTLYLDEVADMPLSTQARILRVLTEQSFVRVGGNRQIGVDVRVVSSTSRDLEAEMQEKRFREDLFYRLNVVPVTIPSLAERRDDIPAIAQHFFTRYAAEQGIPSPEIAQDAMGALQAYDWPGNVRQLRNVVERTIILTPRERLVSVEPDLLPSEVTGGRLGASDGLSSLMGVPLREARESFEREYLTIQIRRFSGNISKTATFIGMERSALHRKLKLLGMADRKNSEKA</sequence>
<dbReference type="Pfam" id="PF25601">
    <property type="entry name" value="AAA_lid_14"/>
    <property type="match status" value="1"/>
</dbReference>
<evidence type="ECO:0000259" key="10">
    <source>
        <dbReference type="PROSITE" id="PS50045"/>
    </source>
</evidence>
<evidence type="ECO:0000256" key="3">
    <source>
        <dbReference type="ARBA" id="ARBA00022840"/>
    </source>
</evidence>
<evidence type="ECO:0000256" key="2">
    <source>
        <dbReference type="ARBA" id="ARBA00022741"/>
    </source>
</evidence>
<keyword evidence="7" id="KW-0010">Activator</keyword>
<evidence type="ECO:0000256" key="7">
    <source>
        <dbReference type="ARBA" id="ARBA00023159"/>
    </source>
</evidence>
<comment type="caution">
    <text evidence="12">The sequence shown here is derived from an EMBL/GenBank/DDBJ whole genome shotgun (WGS) entry which is preliminary data.</text>
</comment>
<dbReference type="SUPFAM" id="SSF52540">
    <property type="entry name" value="P-loop containing nucleoside triphosphate hydrolases"/>
    <property type="match status" value="1"/>
</dbReference>
<dbReference type="Pfam" id="PF02954">
    <property type="entry name" value="HTH_8"/>
    <property type="match status" value="1"/>
</dbReference>
<dbReference type="PANTHER" id="PTHR32071">
    <property type="entry name" value="TRANSCRIPTIONAL REGULATORY PROTEIN"/>
    <property type="match status" value="1"/>
</dbReference>
<dbReference type="PROSITE" id="PS00688">
    <property type="entry name" value="SIGMA54_INTERACT_3"/>
    <property type="match status" value="1"/>
</dbReference>
<protein>
    <submittedName>
        <fullName evidence="12">Nitrogen assimilation regulatory protein NtrX</fullName>
    </submittedName>
</protein>
<dbReference type="InterPro" id="IPR002197">
    <property type="entry name" value="HTH_Fis"/>
</dbReference>
<dbReference type="InterPro" id="IPR011006">
    <property type="entry name" value="CheY-like_superfamily"/>
</dbReference>
<dbReference type="SMART" id="SM00448">
    <property type="entry name" value="REC"/>
    <property type="match status" value="1"/>
</dbReference>
<dbReference type="InterPro" id="IPR025943">
    <property type="entry name" value="Sigma_54_int_dom_ATP-bd_2"/>
</dbReference>
<evidence type="ECO:0000256" key="5">
    <source>
        <dbReference type="ARBA" id="ARBA00023015"/>
    </source>
</evidence>
<dbReference type="CDD" id="cd00009">
    <property type="entry name" value="AAA"/>
    <property type="match status" value="1"/>
</dbReference>
<dbReference type="Gene3D" id="1.10.10.60">
    <property type="entry name" value="Homeodomain-like"/>
    <property type="match status" value="1"/>
</dbReference>
<dbReference type="Pfam" id="PF00072">
    <property type="entry name" value="Response_reg"/>
    <property type="match status" value="1"/>
</dbReference>
<dbReference type="Pfam" id="PF00158">
    <property type="entry name" value="Sigma54_activat"/>
    <property type="match status" value="1"/>
</dbReference>
<organism evidence="12 13">
    <name type="scientific">Alteripontixanthobacter maritimus</name>
    <dbReference type="NCBI Taxonomy" id="2161824"/>
    <lineage>
        <taxon>Bacteria</taxon>
        <taxon>Pseudomonadati</taxon>
        <taxon>Pseudomonadota</taxon>
        <taxon>Alphaproteobacteria</taxon>
        <taxon>Sphingomonadales</taxon>
        <taxon>Erythrobacteraceae</taxon>
        <taxon>Alteripontixanthobacter</taxon>
    </lineage>
</organism>
<gene>
    <name evidence="12" type="ORF">HME9302_01171</name>
</gene>
<reference evidence="12 13" key="1">
    <citation type="submission" date="2018-04" db="EMBL/GenBank/DDBJ databases">
        <title>Altererythrobacter sp. HME9302 genome sequencing and assembly.</title>
        <authorList>
            <person name="Kang H."/>
            <person name="Kim H."/>
            <person name="Joh K."/>
        </authorList>
    </citation>
    <scope>NUCLEOTIDE SEQUENCE [LARGE SCALE GENOMIC DNA]</scope>
    <source>
        <strain evidence="12 13">HME9302</strain>
    </source>
</reference>
<evidence type="ECO:0000313" key="12">
    <source>
        <dbReference type="EMBL" id="RDC59973.1"/>
    </source>
</evidence>
<dbReference type="GO" id="GO:0006355">
    <property type="term" value="P:regulation of DNA-templated transcription"/>
    <property type="evidence" value="ECO:0007669"/>
    <property type="project" value="InterPro"/>
</dbReference>
<feature type="domain" description="Response regulatory" evidence="11">
    <location>
        <begin position="4"/>
        <end position="120"/>
    </location>
</feature>
<evidence type="ECO:0000256" key="4">
    <source>
        <dbReference type="ARBA" id="ARBA00023012"/>
    </source>
</evidence>
<dbReference type="PROSITE" id="PS00676">
    <property type="entry name" value="SIGMA54_INTERACT_2"/>
    <property type="match status" value="1"/>
</dbReference>
<dbReference type="EMBL" id="QBKA01000002">
    <property type="protein sequence ID" value="RDC59973.1"/>
    <property type="molecule type" value="Genomic_DNA"/>
</dbReference>
<name>A0A369Q4Z6_9SPHN</name>
<dbReference type="AlphaFoldDB" id="A0A369Q4Z6"/>
<keyword evidence="4" id="KW-0902">Two-component regulatory system</keyword>
<dbReference type="SUPFAM" id="SSF46689">
    <property type="entry name" value="Homeodomain-like"/>
    <property type="match status" value="1"/>
</dbReference>
<dbReference type="PROSITE" id="PS50045">
    <property type="entry name" value="SIGMA54_INTERACT_4"/>
    <property type="match status" value="1"/>
</dbReference>
<dbReference type="GO" id="GO:0005524">
    <property type="term" value="F:ATP binding"/>
    <property type="evidence" value="ECO:0007669"/>
    <property type="project" value="UniProtKB-KW"/>
</dbReference>
<proteinExistence type="predicted"/>
<dbReference type="Gene3D" id="1.10.8.60">
    <property type="match status" value="1"/>
</dbReference>
<dbReference type="OrthoDB" id="7416568at2"/>
<keyword evidence="5" id="KW-0805">Transcription regulation</keyword>